<accession>E5R2X2</accession>
<dbReference type="AlphaFoldDB" id="E5R2X2"/>
<dbReference type="eggNOG" id="ENOG502S4P5">
    <property type="taxonomic scope" value="Eukaryota"/>
</dbReference>
<dbReference type="EMBL" id="DS989822">
    <property type="protein sequence ID" value="EFQ97893.1"/>
    <property type="molecule type" value="Genomic_DNA"/>
</dbReference>
<dbReference type="GeneID" id="10032167"/>
<feature type="region of interest" description="Disordered" evidence="2">
    <location>
        <begin position="110"/>
        <end position="185"/>
    </location>
</feature>
<dbReference type="GO" id="GO:0032981">
    <property type="term" value="P:mitochondrial respiratory chain complex I assembly"/>
    <property type="evidence" value="ECO:0007669"/>
    <property type="project" value="TreeGrafter"/>
</dbReference>
<dbReference type="InParanoid" id="E5R2X2"/>
<protein>
    <submittedName>
        <fullName evidence="3">Uncharacterized protein</fullName>
    </submittedName>
</protein>
<dbReference type="PANTHER" id="PTHR32470:SF2">
    <property type="entry name" value="NADH DEHYDROGENASE [UBIQUINONE] 1 ALPHA SUBCOMPLEX ASSEMBLY FACTOR 2"/>
    <property type="match status" value="1"/>
</dbReference>
<dbReference type="HOGENOM" id="CLU_067876_0_0_1"/>
<dbReference type="STRING" id="535722.E5R2X2"/>
<dbReference type="VEuPathDB" id="FungiDB:MGYG_00930"/>
<evidence type="ECO:0000256" key="1">
    <source>
        <dbReference type="ARBA" id="ARBA00007355"/>
    </source>
</evidence>
<dbReference type="RefSeq" id="XP_003176845.1">
    <property type="nucleotide sequence ID" value="XM_003176797.1"/>
</dbReference>
<keyword evidence="4" id="KW-1185">Reference proteome</keyword>
<feature type="compositionally biased region" description="Polar residues" evidence="2">
    <location>
        <begin position="171"/>
        <end position="185"/>
    </location>
</feature>
<evidence type="ECO:0000313" key="4">
    <source>
        <dbReference type="Proteomes" id="UP000002669"/>
    </source>
</evidence>
<dbReference type="Pfam" id="PF05071">
    <property type="entry name" value="NDUFA12"/>
    <property type="match status" value="1"/>
</dbReference>
<dbReference type="GO" id="GO:0045271">
    <property type="term" value="C:respiratory chain complex I"/>
    <property type="evidence" value="ECO:0007669"/>
    <property type="project" value="InterPro"/>
</dbReference>
<evidence type="ECO:0000313" key="3">
    <source>
        <dbReference type="EMBL" id="EFQ97893.1"/>
    </source>
</evidence>
<dbReference type="InterPro" id="IPR052618">
    <property type="entry name" value="ComplexI_NDUFA12"/>
</dbReference>
<gene>
    <name evidence="3" type="ORF">MGYG_00930</name>
</gene>
<proteinExistence type="inferred from homology"/>
<dbReference type="OMA" id="TAQWHQW"/>
<name>E5R2X2_ARTGP</name>
<comment type="similarity">
    <text evidence="1">Belongs to the complex I NDUFA12 subunit family.</text>
</comment>
<organism evidence="4">
    <name type="scientific">Arthroderma gypseum (strain ATCC MYA-4604 / CBS 118893)</name>
    <name type="common">Microsporum gypseum</name>
    <dbReference type="NCBI Taxonomy" id="535722"/>
    <lineage>
        <taxon>Eukaryota</taxon>
        <taxon>Fungi</taxon>
        <taxon>Dikarya</taxon>
        <taxon>Ascomycota</taxon>
        <taxon>Pezizomycotina</taxon>
        <taxon>Eurotiomycetes</taxon>
        <taxon>Eurotiomycetidae</taxon>
        <taxon>Onygenales</taxon>
        <taxon>Arthrodermataceae</taxon>
        <taxon>Nannizzia</taxon>
    </lineage>
</organism>
<reference evidence="4" key="1">
    <citation type="journal article" date="2012" name="MBio">
        <title>Comparative genome analysis of Trichophyton rubrum and related dermatophytes reveals candidate genes involved in infection.</title>
        <authorList>
            <person name="Martinez D.A."/>
            <person name="Oliver B.G."/>
            <person name="Graeser Y."/>
            <person name="Goldberg J.M."/>
            <person name="Li W."/>
            <person name="Martinez-Rossi N.M."/>
            <person name="Monod M."/>
            <person name="Shelest E."/>
            <person name="Barton R.C."/>
            <person name="Birch E."/>
            <person name="Brakhage A.A."/>
            <person name="Chen Z."/>
            <person name="Gurr S.J."/>
            <person name="Heiman D."/>
            <person name="Heitman J."/>
            <person name="Kosti I."/>
            <person name="Rossi A."/>
            <person name="Saif S."/>
            <person name="Samalova M."/>
            <person name="Saunders C.W."/>
            <person name="Shea T."/>
            <person name="Summerbell R.C."/>
            <person name="Xu J."/>
            <person name="Young S."/>
            <person name="Zeng Q."/>
            <person name="Birren B.W."/>
            <person name="Cuomo C.A."/>
            <person name="White T.C."/>
        </authorList>
    </citation>
    <scope>NUCLEOTIDE SEQUENCE [LARGE SCALE GENOMIC DNA]</scope>
    <source>
        <strain evidence="4">ATCC MYA-4604 / CBS 118893</strain>
    </source>
</reference>
<dbReference type="PANTHER" id="PTHR32470">
    <property type="entry name" value="ADH DEHYDROGENASE [UBIQUINONE] 1 ALPHA SUBCOMPLEX ASSEMBLY FACTOR 2"/>
    <property type="match status" value="1"/>
</dbReference>
<dbReference type="Proteomes" id="UP000002669">
    <property type="component" value="Unassembled WGS sequence"/>
</dbReference>
<evidence type="ECO:0000256" key="2">
    <source>
        <dbReference type="SAM" id="MobiDB-lite"/>
    </source>
</evidence>
<dbReference type="OrthoDB" id="10255576at2759"/>
<dbReference type="InterPro" id="IPR007763">
    <property type="entry name" value="NDUFA12"/>
</dbReference>
<sequence length="185" mass="21496">MSPINSLWFKWKSLKLPWRRMFLVGNDLAGNTYWEFKDSLKPGRFRRIVKASPKIHYADVKVPPQWHQWLRYVRPEPPSIEEQQNELLRQQRIKYLAQQADERWASKPSFLDKPAQQGAPALQSHEPSYHTTRKALGAGKTEAPQGQQPSEAKEGKKMKNPWDRAAGGPSENWQPESWNPSVSKR</sequence>
<feature type="compositionally biased region" description="Basic and acidic residues" evidence="2">
    <location>
        <begin position="151"/>
        <end position="162"/>
    </location>
</feature>
<dbReference type="GO" id="GO:0005739">
    <property type="term" value="C:mitochondrion"/>
    <property type="evidence" value="ECO:0007669"/>
    <property type="project" value="TreeGrafter"/>
</dbReference>